<dbReference type="GO" id="GO:0070492">
    <property type="term" value="F:oligosaccharide binding"/>
    <property type="evidence" value="ECO:0007669"/>
    <property type="project" value="TreeGrafter"/>
</dbReference>
<gene>
    <name evidence="5" type="ORF">JX265_013053</name>
</gene>
<dbReference type="PANTHER" id="PTHR46066:SF2">
    <property type="entry name" value="CHITINASE DOMAIN-CONTAINING PROTEIN 1"/>
    <property type="match status" value="1"/>
</dbReference>
<evidence type="ECO:0000259" key="4">
    <source>
        <dbReference type="PROSITE" id="PS51910"/>
    </source>
</evidence>
<dbReference type="SUPFAM" id="SSF51445">
    <property type="entry name" value="(Trans)glycosidases"/>
    <property type="match status" value="1"/>
</dbReference>
<dbReference type="InterPro" id="IPR001223">
    <property type="entry name" value="Glyco_hydro18_cat"/>
</dbReference>
<reference evidence="5" key="1">
    <citation type="submission" date="2021-03" db="EMBL/GenBank/DDBJ databases">
        <title>Revisited historic fungal species revealed as producer of novel bioactive compounds through whole genome sequencing and comparative genomics.</title>
        <authorList>
            <person name="Vignolle G.A."/>
            <person name="Hochenegger N."/>
            <person name="Mach R.L."/>
            <person name="Mach-Aigner A.R."/>
            <person name="Javad Rahimi M."/>
            <person name="Salim K.A."/>
            <person name="Chan C.M."/>
            <person name="Lim L.B.L."/>
            <person name="Cai F."/>
            <person name="Druzhinina I.S."/>
            <person name="U'Ren J.M."/>
            <person name="Derntl C."/>
        </authorList>
    </citation>
    <scope>NUCLEOTIDE SEQUENCE</scope>
    <source>
        <strain evidence="5">TUCIM 5799</strain>
    </source>
</reference>
<sequence>MWKKEDGHEEQEALSSEPARRRRHGHYMHTKTVEGMRSTYQPGIRFPKITYQGERLAPPAPQITGNKAITVIGHAGARPLSPEISWHVWVGAYQPAGAWQLARVKWATNARREPQPSEDRRSPPKLLASGVRRLVRGFRPRVGVWLVARADNGSRYDRRGHVISRAEETTPAFYAGTTSQYTSQALIKTGAMIISKWRQGLRTVLTLLILSVAVDCQSSPSPTETPDRTPYTGKLVKQTDALSVDAISPETSPAASHEEETTKKSGSARKHQGLPVLGYVTPWNSRGKQLVEDYRERFDIVSPVWYTVHTDPDSNKVYRVEGAPPGEEDEAWYKRLQEPSASSSKAIKVAPRFILDGWNQADYSSLVFNETRWEILASTIWNVVDAMSYDGVVFESIATHALVGPLKALSERLHSHSKELVLVMPPIRTTGGFDSQNTMLLESLPSLAKITDYFSIMTYDMTGPAGHETSHTFPERTRLHGAKSQGHVREPGPNTALDWVRDNLISFSTGSTSTGSPEFGMGQEFQFSEEISAKFLMGLPLYGYTYPVIFASVKQGSVLQKPTSDPDTIAVMRGAGKAVTALEIETLLEEHGSEVREGHDGEHSFDYREEDGWWRAFIPTQKGMTNILQVLGQDLDVAQQSSSTYPVRAGVALWEVGQSSPGLLEVL</sequence>
<proteinExistence type="inferred from homology"/>
<dbReference type="GO" id="GO:0005975">
    <property type="term" value="P:carbohydrate metabolic process"/>
    <property type="evidence" value="ECO:0007669"/>
    <property type="project" value="InterPro"/>
</dbReference>
<dbReference type="PANTHER" id="PTHR46066">
    <property type="entry name" value="CHITINASE DOMAIN-CONTAINING PROTEIN 1 FAMILY MEMBER"/>
    <property type="match status" value="1"/>
</dbReference>
<organism evidence="5 6">
    <name type="scientific">Neoarthrinium moseri</name>
    <dbReference type="NCBI Taxonomy" id="1658444"/>
    <lineage>
        <taxon>Eukaryota</taxon>
        <taxon>Fungi</taxon>
        <taxon>Dikarya</taxon>
        <taxon>Ascomycota</taxon>
        <taxon>Pezizomycotina</taxon>
        <taxon>Sordariomycetes</taxon>
        <taxon>Xylariomycetidae</taxon>
        <taxon>Amphisphaeriales</taxon>
        <taxon>Apiosporaceae</taxon>
        <taxon>Neoarthrinium</taxon>
    </lineage>
</organism>
<evidence type="ECO:0000256" key="3">
    <source>
        <dbReference type="SAM" id="MobiDB-lite"/>
    </source>
</evidence>
<dbReference type="Gene3D" id="3.20.20.80">
    <property type="entry name" value="Glycosidases"/>
    <property type="match status" value="1"/>
</dbReference>
<dbReference type="Gene3D" id="3.10.50.10">
    <property type="match status" value="1"/>
</dbReference>
<dbReference type="EMBL" id="JAFIMR010000062">
    <property type="protein sequence ID" value="KAI1852200.1"/>
    <property type="molecule type" value="Genomic_DNA"/>
</dbReference>
<dbReference type="Pfam" id="PF00704">
    <property type="entry name" value="Glyco_hydro_18"/>
    <property type="match status" value="1"/>
</dbReference>
<name>A0A9P9W9J8_9PEZI</name>
<protein>
    <recommendedName>
        <fullName evidence="2">Chitinase domain-containing protein 1</fullName>
    </recommendedName>
</protein>
<feature type="domain" description="GH18" evidence="4">
    <location>
        <begin position="274"/>
        <end position="667"/>
    </location>
</feature>
<evidence type="ECO:0000313" key="6">
    <source>
        <dbReference type="Proteomes" id="UP000829685"/>
    </source>
</evidence>
<evidence type="ECO:0000256" key="1">
    <source>
        <dbReference type="ARBA" id="ARBA00008682"/>
    </source>
</evidence>
<dbReference type="GO" id="GO:0012505">
    <property type="term" value="C:endomembrane system"/>
    <property type="evidence" value="ECO:0007669"/>
    <property type="project" value="TreeGrafter"/>
</dbReference>
<evidence type="ECO:0000313" key="5">
    <source>
        <dbReference type="EMBL" id="KAI1852200.1"/>
    </source>
</evidence>
<evidence type="ECO:0000256" key="2">
    <source>
        <dbReference type="ARBA" id="ARBA00040976"/>
    </source>
</evidence>
<dbReference type="InterPro" id="IPR029070">
    <property type="entry name" value="Chitinase_insertion_sf"/>
</dbReference>
<comment type="caution">
    <text evidence="5">The sequence shown here is derived from an EMBL/GenBank/DDBJ whole genome shotgun (WGS) entry which is preliminary data.</text>
</comment>
<feature type="region of interest" description="Disordered" evidence="3">
    <location>
        <begin position="1"/>
        <end position="24"/>
    </location>
</feature>
<dbReference type="AlphaFoldDB" id="A0A9P9W9J8"/>
<dbReference type="PROSITE" id="PS51910">
    <property type="entry name" value="GH18_2"/>
    <property type="match status" value="1"/>
</dbReference>
<accession>A0A9P9W9J8</accession>
<keyword evidence="6" id="KW-1185">Reference proteome</keyword>
<dbReference type="Proteomes" id="UP000829685">
    <property type="component" value="Unassembled WGS sequence"/>
</dbReference>
<feature type="region of interest" description="Disordered" evidence="3">
    <location>
        <begin position="243"/>
        <end position="270"/>
    </location>
</feature>
<comment type="similarity">
    <text evidence="1">Belongs to the glycosyl hydrolase 18 family. Chitinase class V subfamily.</text>
</comment>
<dbReference type="InterPro" id="IPR017853">
    <property type="entry name" value="GH"/>
</dbReference>
<feature type="compositionally biased region" description="Basic and acidic residues" evidence="3">
    <location>
        <begin position="1"/>
        <end position="11"/>
    </location>
</feature>